<reference evidence="5" key="1">
    <citation type="journal article" date="2015" name="Nat. Genet.">
        <title>The genome and transcriptome of the zoonotic hookworm Ancylostoma ceylanicum identify infection-specific gene families.</title>
        <authorList>
            <person name="Schwarz E.M."/>
            <person name="Hu Y."/>
            <person name="Antoshechkin I."/>
            <person name="Miller M.M."/>
            <person name="Sternberg P.W."/>
            <person name="Aroian R.V."/>
        </authorList>
    </citation>
    <scope>NUCLEOTIDE SEQUENCE</scope>
    <source>
        <strain evidence="5">HY135</strain>
    </source>
</reference>
<dbReference type="PANTHER" id="PTHR21523">
    <property type="match status" value="1"/>
</dbReference>
<dbReference type="EMBL" id="JARK01000049">
    <property type="protein sequence ID" value="EYC44814.1"/>
    <property type="molecule type" value="Genomic_DNA"/>
</dbReference>
<evidence type="ECO:0000313" key="5">
    <source>
        <dbReference type="Proteomes" id="UP000024635"/>
    </source>
</evidence>
<keyword evidence="2" id="KW-1133">Transmembrane helix</keyword>
<protein>
    <submittedName>
        <fullName evidence="4">Uncharacterized protein</fullName>
    </submittedName>
</protein>
<feature type="chain" id="PRO_5001491299" evidence="3">
    <location>
        <begin position="19"/>
        <end position="753"/>
    </location>
</feature>
<dbReference type="STRING" id="53326.A0A016WYA0"/>
<comment type="caution">
    <text evidence="4">The sequence shown here is derived from an EMBL/GenBank/DDBJ whole genome shotgun (WGS) entry which is preliminary data.</text>
</comment>
<dbReference type="OrthoDB" id="5917548at2759"/>
<proteinExistence type="predicted"/>
<name>A0A016WYA0_9BILA</name>
<dbReference type="AlphaFoldDB" id="A0A016WYA0"/>
<evidence type="ECO:0000256" key="2">
    <source>
        <dbReference type="SAM" id="Phobius"/>
    </source>
</evidence>
<dbReference type="Proteomes" id="UP000024635">
    <property type="component" value="Unassembled WGS sequence"/>
</dbReference>
<feature type="transmembrane region" description="Helical" evidence="2">
    <location>
        <begin position="536"/>
        <end position="558"/>
    </location>
</feature>
<organism evidence="4 5">
    <name type="scientific">Ancylostoma ceylanicum</name>
    <dbReference type="NCBI Taxonomy" id="53326"/>
    <lineage>
        <taxon>Eukaryota</taxon>
        <taxon>Metazoa</taxon>
        <taxon>Ecdysozoa</taxon>
        <taxon>Nematoda</taxon>
        <taxon>Chromadorea</taxon>
        <taxon>Rhabditida</taxon>
        <taxon>Rhabditina</taxon>
        <taxon>Rhabditomorpha</taxon>
        <taxon>Strongyloidea</taxon>
        <taxon>Ancylostomatidae</taxon>
        <taxon>Ancylostomatinae</taxon>
        <taxon>Ancylostoma</taxon>
    </lineage>
</organism>
<keyword evidence="2" id="KW-0812">Transmembrane</keyword>
<feature type="transmembrane region" description="Helical" evidence="2">
    <location>
        <begin position="570"/>
        <end position="591"/>
    </location>
</feature>
<dbReference type="PANTHER" id="PTHR21523:SF37">
    <property type="entry name" value="MLT-TEN (MLT-10) RELATED"/>
    <property type="match status" value="1"/>
</dbReference>
<keyword evidence="3" id="KW-0732">Signal</keyword>
<evidence type="ECO:0000313" key="4">
    <source>
        <dbReference type="EMBL" id="EYC44814.1"/>
    </source>
</evidence>
<dbReference type="Pfam" id="PF04870">
    <property type="entry name" value="Moulting_cycle"/>
    <property type="match status" value="1"/>
</dbReference>
<gene>
    <name evidence="4" type="primary">Acey_s0449.g1670</name>
    <name evidence="4" type="ORF">Y032_0449g1670</name>
</gene>
<feature type="coiled-coil region" evidence="1">
    <location>
        <begin position="216"/>
        <end position="280"/>
    </location>
</feature>
<sequence>MARILAAFLSALLAVSRADQKPSSPLPTQHAYQDGKTLRLPINETATEELLDKWMSQALSGLMAAVASGRLNQMDTDDREEVHRCSKAASTVPQHAKCVVKVLDSTKPVKRVRILKNKPAIHVKHKPFKVATKRSKGKPIRKSRKREWVGGFRMARAKRSTSRVGSFEVVNRSSYNIPSTDDDTIFAKVARQMTKTIRKFKNKPGRESWRSTVQRIKVVGAEARRAKKRRDALKKRLRQMIDNTPDEFQDPRKPLAMKQLDAQDEEALRKKKAIQRKQEEVRVPMRMLRESIKMALVASGKNVTNFDKKTLKLISPRFLSLVPEQNDTELFNFLSPSLFSLHQEGDQLEKAMSLKHMLKQLPNKEQEAWLDFIVEAAGVTDAVDKAEKKQREMREEEMRGKDGVPLYFTKENVTGLFGDVEKRKIETFEALDKSYTLEQKDDLERLGYAFLNSKQLDIVYGSNSPYNKSDSLRMFKRLQRLKDDPHHLVEHDIRALAEAKKFRVRQKDITLSPFVLSPITLAPAATSQPIVLSPLVLSPIILSPAVLGPIILSPWVFIPLILSPRVLSPLILNPLVFSPIILSPVALHPFILVPGVFNPVILSPLILSPLILSPQVFSPLILSPFALSPLILTPMAGSPLILSPFALSPIIYSPQFYSAVILSPYAMSPLIESKLVQAEGRDQAALIGAFWLPITPTCLNSICVNPITDGLFVLSAVRAKQVGVTDGLHVPISVAWLRPFFPHDDTHPYLCGL</sequence>
<evidence type="ECO:0000256" key="1">
    <source>
        <dbReference type="SAM" id="Coils"/>
    </source>
</evidence>
<feature type="transmembrane region" description="Helical" evidence="2">
    <location>
        <begin position="611"/>
        <end position="632"/>
    </location>
</feature>
<evidence type="ECO:0000256" key="3">
    <source>
        <dbReference type="SAM" id="SignalP"/>
    </source>
</evidence>
<dbReference type="InterPro" id="IPR006954">
    <property type="entry name" value="Mlt-10-like"/>
</dbReference>
<keyword evidence="1" id="KW-0175">Coiled coil</keyword>
<keyword evidence="2" id="KW-0472">Membrane</keyword>
<accession>A0A016WYA0</accession>
<keyword evidence="5" id="KW-1185">Reference proteome</keyword>
<feature type="signal peptide" evidence="3">
    <location>
        <begin position="1"/>
        <end position="18"/>
    </location>
</feature>